<dbReference type="Gene3D" id="3.30.9.10">
    <property type="entry name" value="D-Amino Acid Oxidase, subunit A, domain 2"/>
    <property type="match status" value="1"/>
</dbReference>
<dbReference type="Proteomes" id="UP000822331">
    <property type="component" value="Unassembled WGS sequence"/>
</dbReference>
<sequence length="964" mass="101719">MPGLIIQDAKVTVHIFGVAHRVDPGLSVAAALTALDRADFSTDAAGEKRGLFCGMGVCHDCLVTVNGRTSQRACMTPVRDGMRVDRQQARPDISSPDLADLMPVPSKLAELNMDLLVIGAGPGGLAAAVAAAEAGASVTVVDERHTSGGQFFKQPNTDVARLALKADRQAADGAALIERASSLGVIILSGVTVWGAAHGEDGRPVLSCLGHDGVFYCRPAMLVIGTGAFEQPPAIRGWTLPGVMTAGAAQTLLRSYGTLPGRRVLIAGNGPLNFQVATEIIKAGGDVICLVEQASAPWSRPVEALSVFRHDAMLALKGIKEIARLERAGVKLAWNAQVSDIKGDGRVEEVTVYGREGETTLEVDSVLLGGHFTSSNEMSRLLGCAHRVTENGVLMADCAEDGESSLPNIHIVGEAVRFGGAHLAMAEGRLAGLAIAAKLGLKARTYTTAKKKIARAKAFQAALWRLFAPDAMPLEPADTALACRCESVAIGTLKRLAVQSTPDIATMKRLTRAGMGRCQSRYCGRTLTELTGRPISETNGHLAPQMPLRPVPLAALAVEKPEWGGHRRALLPTRQPLPHSEPLLLRESSTVIIGAGIAGLSCALFLAEAGEDVVVLERGFPGGLASGGNAGSLHAQLLSFDHGPRAEAGGGPAAKTLPLQRDSISLWQMLEKKLGRDFEMKITGGLMVAETDEHMRFLQKKTRVERENGIDCHVIGADDLRKLEPALSPLMIGASYCPMEGKINPLIATRHVHDGAVAAGARVLDRTEVLSIRREGTGFMIDTSRGALLAGRIVNAAGAFASRVGAMLELDVPVFGAPLQMVVTEAAAPAISHLVAHADRHLTLKQAGNGNFLIGGGWTAGLDPVHNHPRPLFSSMEGNLWVAQHVVPGLRKLHVIRSWAAMNINIDGAPILGEHPGMPGFFNAVTSNGYTLGPLIGQLTANLVLGRDPGRDLSAFSINRFHGV</sequence>
<dbReference type="Gene3D" id="1.10.10.1100">
    <property type="entry name" value="BFD-like [2Fe-2S]-binding domain"/>
    <property type="match status" value="1"/>
</dbReference>
<reference evidence="4 7" key="1">
    <citation type="journal article" date="2020" name="Science">
        <title>Unexpected conservation and global transmission of agrobacterial virulence plasmids.</title>
        <authorList>
            <person name="Weisberg A.J."/>
            <person name="Davis E.W. 2nd"/>
            <person name="Tabima J."/>
            <person name="Belcher M.S."/>
            <person name="Miller M."/>
            <person name="Kuo C.H."/>
            <person name="Loper J.E."/>
            <person name="Grunwald N.J."/>
            <person name="Putnam M.L."/>
            <person name="Chang J.H."/>
        </authorList>
    </citation>
    <scope>NUCLEOTIDE SEQUENCE [LARGE SCALE GENOMIC DNA]</scope>
    <source>
        <strain evidence="4 7">A19/93</strain>
    </source>
</reference>
<dbReference type="Pfam" id="PF07992">
    <property type="entry name" value="Pyr_redox_2"/>
    <property type="match status" value="1"/>
</dbReference>
<dbReference type="InterPro" id="IPR001041">
    <property type="entry name" value="2Fe-2S_ferredoxin-type"/>
</dbReference>
<dbReference type="GO" id="GO:0016491">
    <property type="term" value="F:oxidoreductase activity"/>
    <property type="evidence" value="ECO:0007669"/>
    <property type="project" value="UniProtKB-KW"/>
</dbReference>
<gene>
    <name evidence="4" type="ORF">G6L72_14585</name>
    <name evidence="5" type="ORF">G6M88_15005</name>
</gene>
<accession>A0AAE7RA03</accession>
<feature type="domain" description="FAD dependent oxidoreductase" evidence="2">
    <location>
        <begin position="591"/>
        <end position="943"/>
    </location>
</feature>
<dbReference type="EMBL" id="CP049207">
    <property type="protein sequence ID" value="QTG01792.1"/>
    <property type="molecule type" value="Genomic_DNA"/>
</dbReference>
<dbReference type="PRINTS" id="PR00368">
    <property type="entry name" value="FADPNR"/>
</dbReference>
<evidence type="ECO:0000256" key="1">
    <source>
        <dbReference type="ARBA" id="ARBA00023002"/>
    </source>
</evidence>
<evidence type="ECO:0000259" key="3">
    <source>
        <dbReference type="Pfam" id="PF07992"/>
    </source>
</evidence>
<dbReference type="SUPFAM" id="SSF54292">
    <property type="entry name" value="2Fe-2S ferredoxin-like"/>
    <property type="match status" value="1"/>
</dbReference>
<keyword evidence="7" id="KW-1185">Reference proteome</keyword>
<dbReference type="Gene3D" id="3.50.50.60">
    <property type="entry name" value="FAD/NAD(P)-binding domain"/>
    <property type="match status" value="3"/>
</dbReference>
<dbReference type="CDD" id="cd00207">
    <property type="entry name" value="fer2"/>
    <property type="match status" value="1"/>
</dbReference>
<feature type="domain" description="FAD/NAD(P)-binding" evidence="3">
    <location>
        <begin position="113"/>
        <end position="428"/>
    </location>
</feature>
<dbReference type="InterPro" id="IPR042204">
    <property type="entry name" value="2Fe-2S-bd_N"/>
</dbReference>
<evidence type="ECO:0000313" key="7">
    <source>
        <dbReference type="Proteomes" id="UP000822331"/>
    </source>
</evidence>
<dbReference type="GO" id="GO:0051536">
    <property type="term" value="F:iron-sulfur cluster binding"/>
    <property type="evidence" value="ECO:0007669"/>
    <property type="project" value="InterPro"/>
</dbReference>
<dbReference type="EMBL" id="JAAMCP010000008">
    <property type="protein sequence ID" value="NTF37930.1"/>
    <property type="molecule type" value="Genomic_DNA"/>
</dbReference>
<keyword evidence="1" id="KW-0560">Oxidoreductase</keyword>
<dbReference type="RefSeq" id="WP_065698567.1">
    <property type="nucleotide sequence ID" value="NZ_CP049207.1"/>
</dbReference>
<dbReference type="PRINTS" id="PR00411">
    <property type="entry name" value="PNDRDTASEI"/>
</dbReference>
<dbReference type="KEGG" id="arui:G6M88_15005"/>
<dbReference type="PANTHER" id="PTHR42949">
    <property type="entry name" value="ANAEROBIC GLYCEROL-3-PHOSPHATE DEHYDROGENASE SUBUNIT B"/>
    <property type="match status" value="1"/>
</dbReference>
<evidence type="ECO:0000313" key="4">
    <source>
        <dbReference type="EMBL" id="NTF37930.1"/>
    </source>
</evidence>
<dbReference type="InterPro" id="IPR023753">
    <property type="entry name" value="FAD/NAD-binding_dom"/>
</dbReference>
<dbReference type="InterPro" id="IPR006076">
    <property type="entry name" value="FAD-dep_OxRdtase"/>
</dbReference>
<evidence type="ECO:0000313" key="5">
    <source>
        <dbReference type="EMBL" id="QTG01792.1"/>
    </source>
</evidence>
<dbReference type="Gene3D" id="3.10.20.440">
    <property type="entry name" value="2Fe-2S iron-sulphur cluster binding domain, sarcosine oxidase, alpha subunit, N-terminal domain"/>
    <property type="match status" value="1"/>
</dbReference>
<organism evidence="5 6">
    <name type="scientific">Agrobacterium rubi</name>
    <dbReference type="NCBI Taxonomy" id="28099"/>
    <lineage>
        <taxon>Bacteria</taxon>
        <taxon>Pseudomonadati</taxon>
        <taxon>Pseudomonadota</taxon>
        <taxon>Alphaproteobacteria</taxon>
        <taxon>Hyphomicrobiales</taxon>
        <taxon>Rhizobiaceae</taxon>
        <taxon>Rhizobium/Agrobacterium group</taxon>
        <taxon>Agrobacterium</taxon>
    </lineage>
</organism>
<dbReference type="Pfam" id="PF13510">
    <property type="entry name" value="Fer2_4"/>
    <property type="match status" value="1"/>
</dbReference>
<dbReference type="Pfam" id="PF01266">
    <property type="entry name" value="DAO"/>
    <property type="match status" value="1"/>
</dbReference>
<proteinExistence type="predicted"/>
<dbReference type="InterPro" id="IPR036188">
    <property type="entry name" value="FAD/NAD-bd_sf"/>
</dbReference>
<dbReference type="AlphaFoldDB" id="A0AAE7RA03"/>
<dbReference type="PANTHER" id="PTHR42949:SF3">
    <property type="entry name" value="ANAEROBIC GLYCEROL-3-PHOSPHATE DEHYDROGENASE SUBUNIT B"/>
    <property type="match status" value="1"/>
</dbReference>
<protein>
    <submittedName>
        <fullName evidence="5">FAD-dependent oxidoreductase</fullName>
    </submittedName>
</protein>
<name>A0AAE7RA03_9HYPH</name>
<evidence type="ECO:0000259" key="2">
    <source>
        <dbReference type="Pfam" id="PF01266"/>
    </source>
</evidence>
<dbReference type="InterPro" id="IPR051691">
    <property type="entry name" value="Metab_Enz_Cyan_OpOx_G3PDH"/>
</dbReference>
<dbReference type="CDD" id="cd19946">
    <property type="entry name" value="GlpA-like_Fer2_BFD-like"/>
    <property type="match status" value="1"/>
</dbReference>
<dbReference type="InterPro" id="IPR036010">
    <property type="entry name" value="2Fe-2S_ferredoxin-like_sf"/>
</dbReference>
<reference evidence="5" key="2">
    <citation type="submission" date="2020-02" db="EMBL/GenBank/DDBJ databases">
        <title>Unexpected conservation and global transmission of agrobacterial virulence plasmids.</title>
        <authorList>
            <person name="Weisberg A.J."/>
            <person name="Davis E.W. II"/>
            <person name="Tabima J.R."/>
            <person name="Belcher M.S."/>
            <person name="Miller M."/>
            <person name="Kuo C.-H."/>
            <person name="Loper J.E."/>
            <person name="Grunwald N.J."/>
            <person name="Putnam M.L."/>
            <person name="Chang J.H."/>
        </authorList>
    </citation>
    <scope>NUCLEOTIDE SEQUENCE</scope>
    <source>
        <strain evidence="5">W2/73</strain>
    </source>
</reference>
<dbReference type="InterPro" id="IPR041854">
    <property type="entry name" value="BFD-like_2Fe2S-bd_dom_sf"/>
</dbReference>
<evidence type="ECO:0000313" key="6">
    <source>
        <dbReference type="Proteomes" id="UP000663912"/>
    </source>
</evidence>
<dbReference type="SUPFAM" id="SSF51905">
    <property type="entry name" value="FAD/NAD(P)-binding domain"/>
    <property type="match status" value="2"/>
</dbReference>
<dbReference type="Proteomes" id="UP000663912">
    <property type="component" value="Chromosome 2"/>
</dbReference>